<dbReference type="Proteomes" id="UP000777438">
    <property type="component" value="Unassembled WGS sequence"/>
</dbReference>
<sequence>MDLSPGDHAEALLVKAARVYGVNVARDDVQRALADPDRGTAFVEWTNMHLASDSLLTADELALYTALDRSGQVDKLADAYDLGEVQAVKEDDIRAAIEELNRSTATISKQTETLRQQQDALSRLVKKRGENEAQRRDLESTRLRKSESERKRLAAQVEDMSQSLGYRVADLEQQIKDVRTILNETVDGMFRSDDKLLSSLQKLGWELDQQDPEEQQTIEKLREICMRFIKTTVETLRTRLDRIYLEALIAAERSGESRSASGDDVKALEEELESLYSEILPVAQMSAEQEHLEPALKSTDSQSGQSLRRSAKAITYVNECLDYVLDRIDLLTDRVETLNSHQNATSSAISTAKSEISAPVSPPRKPVKQTTPASPIRKPSPIRMRSNTTGGSRRGNRRRSSGIQDEPAMEALLRNLALMLPPAEDATGSEQAAKLDRVVAERFQKTDDMARNGQETFESTTTSKLDDVRLAIQLLRDSILAESPFGEVRLVDPEIEGSIHVLGQEVDKVREKLDGADAKKGAKSVKKDEFVQRWAS</sequence>
<comment type="caution">
    <text evidence="2">The sequence shown here is derived from an EMBL/GenBank/DDBJ whole genome shotgun (WGS) entry which is preliminary data.</text>
</comment>
<dbReference type="OrthoDB" id="5314201at2759"/>
<keyword evidence="3" id="KW-1185">Reference proteome</keyword>
<evidence type="ECO:0000313" key="3">
    <source>
        <dbReference type="Proteomes" id="UP000777438"/>
    </source>
</evidence>
<feature type="region of interest" description="Disordered" evidence="1">
    <location>
        <begin position="343"/>
        <end position="407"/>
    </location>
</feature>
<dbReference type="AlphaFoldDB" id="A0A9P9AVZ8"/>
<dbReference type="EMBL" id="JAGPYM010000002">
    <property type="protein sequence ID" value="KAH6898174.1"/>
    <property type="molecule type" value="Genomic_DNA"/>
</dbReference>
<evidence type="ECO:0000256" key="1">
    <source>
        <dbReference type="SAM" id="MobiDB-lite"/>
    </source>
</evidence>
<gene>
    <name evidence="2" type="ORF">B0T10DRAFT_471936</name>
</gene>
<reference evidence="2 3" key="1">
    <citation type="journal article" date="2021" name="Nat. Commun.">
        <title>Genetic determinants of endophytism in the Arabidopsis root mycobiome.</title>
        <authorList>
            <person name="Mesny F."/>
            <person name="Miyauchi S."/>
            <person name="Thiergart T."/>
            <person name="Pickel B."/>
            <person name="Atanasova L."/>
            <person name="Karlsson M."/>
            <person name="Huettel B."/>
            <person name="Barry K.W."/>
            <person name="Haridas S."/>
            <person name="Chen C."/>
            <person name="Bauer D."/>
            <person name="Andreopoulos W."/>
            <person name="Pangilinan J."/>
            <person name="LaButti K."/>
            <person name="Riley R."/>
            <person name="Lipzen A."/>
            <person name="Clum A."/>
            <person name="Drula E."/>
            <person name="Henrissat B."/>
            <person name="Kohler A."/>
            <person name="Grigoriev I.V."/>
            <person name="Martin F.M."/>
            <person name="Hacquard S."/>
        </authorList>
    </citation>
    <scope>NUCLEOTIDE SEQUENCE [LARGE SCALE GENOMIC DNA]</scope>
    <source>
        <strain evidence="2 3">MPI-CAGE-CH-0241</strain>
    </source>
</reference>
<proteinExistence type="predicted"/>
<feature type="region of interest" description="Disordered" evidence="1">
    <location>
        <begin position="127"/>
        <end position="147"/>
    </location>
</feature>
<organism evidence="2 3">
    <name type="scientific">Thelonectria olida</name>
    <dbReference type="NCBI Taxonomy" id="1576542"/>
    <lineage>
        <taxon>Eukaryota</taxon>
        <taxon>Fungi</taxon>
        <taxon>Dikarya</taxon>
        <taxon>Ascomycota</taxon>
        <taxon>Pezizomycotina</taxon>
        <taxon>Sordariomycetes</taxon>
        <taxon>Hypocreomycetidae</taxon>
        <taxon>Hypocreales</taxon>
        <taxon>Nectriaceae</taxon>
        <taxon>Thelonectria</taxon>
    </lineage>
</organism>
<protein>
    <submittedName>
        <fullName evidence="2">Uncharacterized protein</fullName>
    </submittedName>
</protein>
<name>A0A9P9AVZ8_9HYPO</name>
<evidence type="ECO:0000313" key="2">
    <source>
        <dbReference type="EMBL" id="KAH6898174.1"/>
    </source>
</evidence>
<feature type="compositionally biased region" description="Polar residues" evidence="1">
    <location>
        <begin position="343"/>
        <end position="354"/>
    </location>
</feature>
<accession>A0A9P9AVZ8</accession>